<organism evidence="3 4">
    <name type="scientific">Yoonia tamlensis</name>
    <dbReference type="NCBI Taxonomy" id="390270"/>
    <lineage>
        <taxon>Bacteria</taxon>
        <taxon>Pseudomonadati</taxon>
        <taxon>Pseudomonadota</taxon>
        <taxon>Alphaproteobacteria</taxon>
        <taxon>Rhodobacterales</taxon>
        <taxon>Paracoccaceae</taxon>
        <taxon>Yoonia</taxon>
    </lineage>
</organism>
<name>A0A1I6GRK4_9RHOB</name>
<dbReference type="RefSeq" id="WP_090199616.1">
    <property type="nucleotide sequence ID" value="NZ_FOYP01000001.1"/>
</dbReference>
<feature type="signal peptide" evidence="2">
    <location>
        <begin position="1"/>
        <end position="23"/>
    </location>
</feature>
<accession>A0A1I6GRK4</accession>
<evidence type="ECO:0000256" key="2">
    <source>
        <dbReference type="SAM" id="SignalP"/>
    </source>
</evidence>
<feature type="region of interest" description="Disordered" evidence="1">
    <location>
        <begin position="51"/>
        <end position="82"/>
    </location>
</feature>
<dbReference type="OrthoDB" id="8456571at2"/>
<dbReference type="EMBL" id="FOYP01000001">
    <property type="protein sequence ID" value="SFR44749.1"/>
    <property type="molecule type" value="Genomic_DNA"/>
</dbReference>
<keyword evidence="2" id="KW-0732">Signal</keyword>
<protein>
    <submittedName>
        <fullName evidence="3">Uncharacterized protein</fullName>
    </submittedName>
</protein>
<feature type="chain" id="PRO_5011436519" evidence="2">
    <location>
        <begin position="24"/>
        <end position="115"/>
    </location>
</feature>
<keyword evidence="4" id="KW-1185">Reference proteome</keyword>
<dbReference type="Proteomes" id="UP000199478">
    <property type="component" value="Unassembled WGS sequence"/>
</dbReference>
<evidence type="ECO:0000256" key="1">
    <source>
        <dbReference type="SAM" id="MobiDB-lite"/>
    </source>
</evidence>
<gene>
    <name evidence="3" type="ORF">SAMN04488005_2067</name>
</gene>
<evidence type="ECO:0000313" key="3">
    <source>
        <dbReference type="EMBL" id="SFR44749.1"/>
    </source>
</evidence>
<proteinExistence type="predicted"/>
<evidence type="ECO:0000313" key="4">
    <source>
        <dbReference type="Proteomes" id="UP000199478"/>
    </source>
</evidence>
<sequence>MITLSKATLIVALGVFAPTFAAAQDGGARPAPQPVEMAAELGVSATLLQSCAPEQGQPGGAQSGNGERPQRPSREEHEARLTEMASCLQQDNAAITAQSLDEVMQKYRPAAPDRG</sequence>
<feature type="compositionally biased region" description="Basic and acidic residues" evidence="1">
    <location>
        <begin position="68"/>
        <end position="81"/>
    </location>
</feature>
<dbReference type="AlphaFoldDB" id="A0A1I6GRK4"/>
<reference evidence="4" key="1">
    <citation type="submission" date="2016-10" db="EMBL/GenBank/DDBJ databases">
        <authorList>
            <person name="Varghese N."/>
            <person name="Submissions S."/>
        </authorList>
    </citation>
    <scope>NUCLEOTIDE SEQUENCE [LARGE SCALE GENOMIC DNA]</scope>
    <source>
        <strain evidence="4">DSM 26879</strain>
    </source>
</reference>